<name>A0A5N5I1X6_9ROSA</name>
<dbReference type="PROSITE" id="PS51450">
    <property type="entry name" value="LRR"/>
    <property type="match status" value="1"/>
</dbReference>
<dbReference type="InterPro" id="IPR056789">
    <property type="entry name" value="LRR_R13L1-DRL21"/>
</dbReference>
<organism evidence="8 9">
    <name type="scientific">Pyrus ussuriensis x Pyrus communis</name>
    <dbReference type="NCBI Taxonomy" id="2448454"/>
    <lineage>
        <taxon>Eukaryota</taxon>
        <taxon>Viridiplantae</taxon>
        <taxon>Streptophyta</taxon>
        <taxon>Embryophyta</taxon>
        <taxon>Tracheophyta</taxon>
        <taxon>Spermatophyta</taxon>
        <taxon>Magnoliopsida</taxon>
        <taxon>eudicotyledons</taxon>
        <taxon>Gunneridae</taxon>
        <taxon>Pentapetalae</taxon>
        <taxon>rosids</taxon>
        <taxon>fabids</taxon>
        <taxon>Rosales</taxon>
        <taxon>Rosaceae</taxon>
        <taxon>Amygdaloideae</taxon>
        <taxon>Maleae</taxon>
        <taxon>Pyrus</taxon>
    </lineage>
</organism>
<dbReference type="PRINTS" id="PR00364">
    <property type="entry name" value="DISEASERSIST"/>
</dbReference>
<protein>
    <submittedName>
        <fullName evidence="8">Disease resistance RPP13-like protein 1</fullName>
    </submittedName>
</protein>
<comment type="caution">
    <text evidence="8">The sequence shown here is derived from an EMBL/GenBank/DDBJ whole genome shotgun (WGS) entry which is preliminary data.</text>
</comment>
<evidence type="ECO:0000256" key="1">
    <source>
        <dbReference type="ARBA" id="ARBA00022614"/>
    </source>
</evidence>
<reference evidence="8 9" key="1">
    <citation type="submission" date="2019-09" db="EMBL/GenBank/DDBJ databases">
        <authorList>
            <person name="Ou C."/>
        </authorList>
    </citation>
    <scope>NUCLEOTIDE SEQUENCE [LARGE SCALE GENOMIC DNA]</scope>
    <source>
        <strain evidence="8">S2</strain>
        <tissue evidence="8">Leaf</tissue>
    </source>
</reference>
<keyword evidence="9" id="KW-1185">Reference proteome</keyword>
<dbReference type="Gene3D" id="3.40.50.300">
    <property type="entry name" value="P-loop containing nucleotide triphosphate hydrolases"/>
    <property type="match status" value="1"/>
</dbReference>
<evidence type="ECO:0000313" key="9">
    <source>
        <dbReference type="Proteomes" id="UP000327157"/>
    </source>
</evidence>
<dbReference type="Gene3D" id="1.10.10.10">
    <property type="entry name" value="Winged helix-like DNA-binding domain superfamily/Winged helix DNA-binding domain"/>
    <property type="match status" value="1"/>
</dbReference>
<keyword evidence="1" id="KW-0433">Leucine-rich repeat</keyword>
<evidence type="ECO:0000256" key="3">
    <source>
        <dbReference type="ARBA" id="ARBA00022821"/>
    </source>
</evidence>
<keyword evidence="3" id="KW-0611">Plant defense</keyword>
<gene>
    <name evidence="7" type="ORF">D8674_023345</name>
    <name evidence="8" type="ORF">D8674_038926</name>
</gene>
<dbReference type="PANTHER" id="PTHR36766">
    <property type="entry name" value="PLANT BROAD-SPECTRUM MILDEW RESISTANCE PROTEIN RPW8"/>
    <property type="match status" value="1"/>
</dbReference>
<evidence type="ECO:0000313" key="8">
    <source>
        <dbReference type="EMBL" id="KAB2634206.1"/>
    </source>
</evidence>
<dbReference type="AlphaFoldDB" id="A0A5N5I1X6"/>
<dbReference type="Pfam" id="PF00931">
    <property type="entry name" value="NB-ARC"/>
    <property type="match status" value="1"/>
</dbReference>
<evidence type="ECO:0000259" key="6">
    <source>
        <dbReference type="Pfam" id="PF25019"/>
    </source>
</evidence>
<sequence length="1052" mass="119171">MAEFKEFNKVQESLSKELSGKKFLIVLDDVWNTCVYDLCTKLQSPFRVGALGSKIVVTTRDANVAKMMGSTIYQLDCISDDQCWKVFEHHSLLDITNNRPQNFELVKKKIVAKCSGLPLAARTLGGFLCCKQVGEWEEILNNKIYHYLPLSLKRCFAYCSLLPNDYEFGEKQLILLWVAEGLVQQRPEDKKQFEDTGNDYFQELLSRSLFQKASKGNDKYVMHDLVGELARWAAAEICFSLEDKGNDDLQLKPFPMARNMSYVSGEYDGVKKFEAISRVKHLRTFLLLSQSDGNNLTLLSLNGYEITELANAIGKLWNLRYLDLSYTQIKNLPTSITTLCNLQTLLLENCYNLKVLPVDMSNLITLRHLHISKIYLLEGMPPHLGRLTNLQSLPYFVVGKGSDQSGIREIGSANLIGKERLDSLELKWSYLSRSREMELGVLDMLQPPKNLKELTIHCYAGLKFSSWIRDPLFSNMVRVSLYNCTNCHLLPPVGQLPCLKELYISGMSAVEVVGPEFYGEGSLPFRVLEILKLSDMKHWEKWLPFDQDMESGVFPGLKFLSIQMCPKLGGELPKKLNSLTTLEIVRCEELVVAIANYEQVRIKDRRLQSAGTFNNRVDLKLLETLCLSNILELRLQAGGFTKGLGKIKELTILGCEELTSSLKNEDRCFSDNSALVEDLGKELEGLLQVPILACKLEYLEINKCCINCHLFRSFTYGNVHITECDSLVYVSKYQIPRNLKGIHISWCGSLKSLVEEEELVGSSSFSFSLSLEHLEISVCPSLTSLSLRGQLYTALKHLEIFTCEQLELIAPDGFFLDKANNSLEYISIGSCQNLKSLPEGLCHLSNLQAFVVSNCGSLVSILRLSWRRRASNLKEIRITGCEKLVVLPEDIHNLASLQELEIDYLEGLTSFPPNLTSLQVYEVKSCKTLWEWGLHKLTSLKKLLIQSEDPDVVSFPPHGKEEMLLPKSLTELTVSGFPNLKKFSKSIHFLTSLQTLKLHDCPKLASIPEEGLPLSLEQFTIDECPLLEERCQPGKGRYWPKISTFLAWTYRS</sequence>
<feature type="domain" description="Disease resistance protein winged helix" evidence="5">
    <location>
        <begin position="162"/>
        <end position="230"/>
    </location>
</feature>
<dbReference type="Pfam" id="PF25019">
    <property type="entry name" value="LRR_R13L1-DRL21"/>
    <property type="match status" value="1"/>
</dbReference>
<dbReference type="SUPFAM" id="SSF52058">
    <property type="entry name" value="L domain-like"/>
    <property type="match status" value="2"/>
</dbReference>
<dbReference type="Gene3D" id="1.10.8.430">
    <property type="entry name" value="Helical domain of apoptotic protease-activating factors"/>
    <property type="match status" value="1"/>
</dbReference>
<dbReference type="Proteomes" id="UP000327157">
    <property type="component" value="Chromosome 3"/>
</dbReference>
<feature type="domain" description="NB-ARC" evidence="4">
    <location>
        <begin position="8"/>
        <end position="89"/>
    </location>
</feature>
<evidence type="ECO:0000256" key="2">
    <source>
        <dbReference type="ARBA" id="ARBA00022737"/>
    </source>
</evidence>
<dbReference type="SUPFAM" id="SSF52540">
    <property type="entry name" value="P-loop containing nucleoside triphosphate hydrolases"/>
    <property type="match status" value="1"/>
</dbReference>
<feature type="domain" description="R13L1/DRL21-like LRR repeat region" evidence="6">
    <location>
        <begin position="401"/>
        <end position="507"/>
    </location>
</feature>
<dbReference type="InterPro" id="IPR036388">
    <property type="entry name" value="WH-like_DNA-bd_sf"/>
</dbReference>
<dbReference type="Pfam" id="PF23559">
    <property type="entry name" value="WHD_DRP"/>
    <property type="match status" value="1"/>
</dbReference>
<dbReference type="InterPro" id="IPR042197">
    <property type="entry name" value="Apaf_helical"/>
</dbReference>
<dbReference type="InterPro" id="IPR001611">
    <property type="entry name" value="Leu-rich_rpt"/>
</dbReference>
<evidence type="ECO:0000259" key="4">
    <source>
        <dbReference type="Pfam" id="PF00931"/>
    </source>
</evidence>
<dbReference type="InterPro" id="IPR058922">
    <property type="entry name" value="WHD_DRP"/>
</dbReference>
<dbReference type="EMBL" id="SMOL01000086">
    <property type="protein sequence ID" value="KAB2634206.1"/>
    <property type="molecule type" value="Genomic_DNA"/>
</dbReference>
<evidence type="ECO:0000313" key="7">
    <source>
        <dbReference type="EMBL" id="KAB2616757.1"/>
    </source>
</evidence>
<dbReference type="InterPro" id="IPR027417">
    <property type="entry name" value="P-loop_NTPase"/>
</dbReference>
<dbReference type="EMBL" id="SMOL01000402">
    <property type="protein sequence ID" value="KAB2616757.1"/>
    <property type="molecule type" value="Genomic_DNA"/>
</dbReference>
<dbReference type="PANTHER" id="PTHR36766:SF51">
    <property type="entry name" value="DISEASE RESISTANCE RPP13-LIKE PROTEIN 1"/>
    <property type="match status" value="1"/>
</dbReference>
<evidence type="ECO:0000259" key="5">
    <source>
        <dbReference type="Pfam" id="PF23559"/>
    </source>
</evidence>
<dbReference type="Gene3D" id="3.80.10.10">
    <property type="entry name" value="Ribonuclease Inhibitor"/>
    <property type="match status" value="4"/>
</dbReference>
<proteinExistence type="predicted"/>
<reference evidence="8 9" key="2">
    <citation type="submission" date="2019-11" db="EMBL/GenBank/DDBJ databases">
        <title>A de novo genome assembly of a pear dwarfing rootstock.</title>
        <authorList>
            <person name="Wang F."/>
            <person name="Wang J."/>
            <person name="Li S."/>
            <person name="Zhang Y."/>
            <person name="Fang M."/>
            <person name="Ma L."/>
            <person name="Zhao Y."/>
            <person name="Jiang S."/>
        </authorList>
    </citation>
    <scope>NUCLEOTIDE SEQUENCE [LARGE SCALE GENOMIC DNA]</scope>
    <source>
        <strain evidence="8">S2</strain>
        <tissue evidence="8">Leaf</tissue>
    </source>
</reference>
<dbReference type="InterPro" id="IPR032675">
    <property type="entry name" value="LRR_dom_sf"/>
</dbReference>
<dbReference type="GO" id="GO:0043531">
    <property type="term" value="F:ADP binding"/>
    <property type="evidence" value="ECO:0007669"/>
    <property type="project" value="InterPro"/>
</dbReference>
<keyword evidence="2" id="KW-0677">Repeat</keyword>
<dbReference type="InterPro" id="IPR002182">
    <property type="entry name" value="NB-ARC"/>
</dbReference>
<dbReference type="OrthoDB" id="37484at2759"/>
<accession>A0A5N5I1X6</accession>
<dbReference type="GO" id="GO:0006952">
    <property type="term" value="P:defense response"/>
    <property type="evidence" value="ECO:0007669"/>
    <property type="project" value="UniProtKB-KW"/>
</dbReference>